<dbReference type="SUPFAM" id="SSF54523">
    <property type="entry name" value="Pili subunits"/>
    <property type="match status" value="1"/>
</dbReference>
<keyword evidence="1" id="KW-0472">Membrane</keyword>
<keyword evidence="1" id="KW-1133">Transmembrane helix</keyword>
<dbReference type="STRING" id="1802158.A2827_03370"/>
<evidence type="ECO:0000313" key="3">
    <source>
        <dbReference type="Proteomes" id="UP000177932"/>
    </source>
</evidence>
<dbReference type="Proteomes" id="UP000177932">
    <property type="component" value="Unassembled WGS sequence"/>
</dbReference>
<evidence type="ECO:0000256" key="1">
    <source>
        <dbReference type="SAM" id="Phobius"/>
    </source>
</evidence>
<dbReference type="NCBIfam" id="TIGR02532">
    <property type="entry name" value="IV_pilin_GFxxxE"/>
    <property type="match status" value="1"/>
</dbReference>
<sequence length="172" mass="18082">MKGFTIVELIISIGIVSIIFSIGLASYRSSSSQYAEVRSAQTIAQVFREAQNMALSGLALNCTGNPADKPCAYGVYVDKSPSRILIFGDGVNGGPKNKKFSSGEDLKSFELEGEIVITDILIGNSSKNDANILFAPPNPLISFHPPPGTSVRVVITGGRSITITSGGSVDVD</sequence>
<evidence type="ECO:0000313" key="2">
    <source>
        <dbReference type="EMBL" id="OGZ58666.1"/>
    </source>
</evidence>
<dbReference type="EMBL" id="MHOD01000002">
    <property type="protein sequence ID" value="OGZ58666.1"/>
    <property type="molecule type" value="Genomic_DNA"/>
</dbReference>
<proteinExistence type="predicted"/>
<keyword evidence="1" id="KW-0812">Transmembrane</keyword>
<organism evidence="2 3">
    <name type="scientific">Candidatus Spechtbacteria bacterium RIFCSPHIGHO2_01_FULL_43_30</name>
    <dbReference type="NCBI Taxonomy" id="1802158"/>
    <lineage>
        <taxon>Bacteria</taxon>
        <taxon>Candidatus Spechtiibacteriota</taxon>
    </lineage>
</organism>
<dbReference type="AlphaFoldDB" id="A0A1G2H872"/>
<reference evidence="2 3" key="1">
    <citation type="journal article" date="2016" name="Nat. Commun.">
        <title>Thousands of microbial genomes shed light on interconnected biogeochemical processes in an aquifer system.</title>
        <authorList>
            <person name="Anantharaman K."/>
            <person name="Brown C.T."/>
            <person name="Hug L.A."/>
            <person name="Sharon I."/>
            <person name="Castelle C.J."/>
            <person name="Probst A.J."/>
            <person name="Thomas B.C."/>
            <person name="Singh A."/>
            <person name="Wilkins M.J."/>
            <person name="Karaoz U."/>
            <person name="Brodie E.L."/>
            <person name="Williams K.H."/>
            <person name="Hubbard S.S."/>
            <person name="Banfield J.F."/>
        </authorList>
    </citation>
    <scope>NUCLEOTIDE SEQUENCE [LARGE SCALE GENOMIC DNA]</scope>
</reference>
<feature type="transmembrane region" description="Helical" evidence="1">
    <location>
        <begin position="6"/>
        <end position="27"/>
    </location>
</feature>
<gene>
    <name evidence="2" type="ORF">A2827_03370</name>
</gene>
<evidence type="ECO:0008006" key="4">
    <source>
        <dbReference type="Google" id="ProtNLM"/>
    </source>
</evidence>
<dbReference type="InterPro" id="IPR012902">
    <property type="entry name" value="N_methyl_site"/>
</dbReference>
<comment type="caution">
    <text evidence="2">The sequence shown here is derived from an EMBL/GenBank/DDBJ whole genome shotgun (WGS) entry which is preliminary data.</text>
</comment>
<protein>
    <recommendedName>
        <fullName evidence="4">General secretion pathway GspH domain-containing protein</fullName>
    </recommendedName>
</protein>
<dbReference type="InterPro" id="IPR045584">
    <property type="entry name" value="Pilin-like"/>
</dbReference>
<name>A0A1G2H872_9BACT</name>
<accession>A0A1G2H872</accession>
<dbReference type="Gene3D" id="3.30.700.10">
    <property type="entry name" value="Glycoprotein, Type 4 Pilin"/>
    <property type="match status" value="1"/>
</dbReference>